<protein>
    <submittedName>
        <fullName evidence="2">NPCBM/NEW2 domain-containing protein</fullName>
    </submittedName>
</protein>
<organism evidence="2 3">
    <name type="scientific">Deinococcus rufus</name>
    <dbReference type="NCBI Taxonomy" id="2136097"/>
    <lineage>
        <taxon>Bacteria</taxon>
        <taxon>Thermotogati</taxon>
        <taxon>Deinococcota</taxon>
        <taxon>Deinococci</taxon>
        <taxon>Deinococcales</taxon>
        <taxon>Deinococcaceae</taxon>
        <taxon>Deinococcus</taxon>
    </lineage>
</organism>
<dbReference type="SUPFAM" id="SSF49785">
    <property type="entry name" value="Galactose-binding domain-like"/>
    <property type="match status" value="1"/>
</dbReference>
<dbReference type="Proteomes" id="UP001595803">
    <property type="component" value="Unassembled WGS sequence"/>
</dbReference>
<comment type="caution">
    <text evidence="2">The sequence shown here is derived from an EMBL/GenBank/DDBJ whole genome shotgun (WGS) entry which is preliminary data.</text>
</comment>
<feature type="domain" description="Glycosyl hydrolase family 98 putative carbohydrate-binding module" evidence="1">
    <location>
        <begin position="64"/>
        <end position="209"/>
    </location>
</feature>
<dbReference type="RefSeq" id="WP_322471985.1">
    <property type="nucleotide sequence ID" value="NZ_JBHRZG010000024.1"/>
</dbReference>
<accession>A0ABV7ZDH6</accession>
<dbReference type="SMART" id="SM00612">
    <property type="entry name" value="Kelch"/>
    <property type="match status" value="4"/>
</dbReference>
<proteinExistence type="predicted"/>
<keyword evidence="3" id="KW-1185">Reference proteome</keyword>
<dbReference type="InterPro" id="IPR006652">
    <property type="entry name" value="Kelch_1"/>
</dbReference>
<dbReference type="PANTHER" id="PTHR46773:SF5">
    <property type="entry name" value="OS04G0487100 PROTEIN"/>
    <property type="match status" value="1"/>
</dbReference>
<evidence type="ECO:0000259" key="1">
    <source>
        <dbReference type="SMART" id="SM00776"/>
    </source>
</evidence>
<dbReference type="InterPro" id="IPR038637">
    <property type="entry name" value="NPCBM_sf"/>
</dbReference>
<dbReference type="InterPro" id="IPR015915">
    <property type="entry name" value="Kelch-typ_b-propeller"/>
</dbReference>
<name>A0ABV7ZDH6_9DEIO</name>
<sequence>MTTPVHPIPTVGRRLAARPGPLLLALVLGACSQPPQPVTAPGDPYANGASHPWIRENAAASTAPQTRTALSELEYRTATNAWGPIEPGRSNGSYAEGDGTGMRIGGAAFTTGLGVHAGSELTYALDGTCTTFMAKVGVDDEVGARGSVVFEVIGDGTKLASTPTMTGGQPAQALTATLKGVRTLTLRVTDAGDGIAYDHADWADAYVECSPVTVTPPPPSNTFTFQGIKAQPVGVSEAQGEVVGGKLYVFGGFDSLKSCCTPTNRAQVYDPAANTWTPLKAMPGTGVTHTGMATDGTRIYYAGGYVGKVAGDGSWSGQIFGTTDAWVYTPASNTYTRLPALPVPLSAGQLEYLNGKLHYFGATNPQRTEDLGDHYVLGVAEGAKAWTRAATMPHPRQHMGSAVIGGKIYAIGGQTGHDEHLVTQSFVDVYDPATDTWTAAAPLVPARSHIANSTFVLGGRIVVAGGETAHNKTMANVDAYDPATNRWTALTPLPQARASSVAGPLGDGFLYTGGNATAQGWKATQQP</sequence>
<gene>
    <name evidence="2" type="ORF">ACFOSB_19885</name>
</gene>
<dbReference type="Gene3D" id="2.120.10.80">
    <property type="entry name" value="Kelch-type beta propeller"/>
    <property type="match status" value="2"/>
</dbReference>
<dbReference type="InterPro" id="IPR008979">
    <property type="entry name" value="Galactose-bd-like_sf"/>
</dbReference>
<dbReference type="SUPFAM" id="SSF117281">
    <property type="entry name" value="Kelch motif"/>
    <property type="match status" value="1"/>
</dbReference>
<dbReference type="Pfam" id="PF01344">
    <property type="entry name" value="Kelch_1"/>
    <property type="match status" value="3"/>
</dbReference>
<dbReference type="InterPro" id="IPR053256">
    <property type="entry name" value="Kelch_repeat-containing"/>
</dbReference>
<dbReference type="PANTHER" id="PTHR46773">
    <property type="match status" value="1"/>
</dbReference>
<reference evidence="3" key="1">
    <citation type="journal article" date="2019" name="Int. J. Syst. Evol. Microbiol.">
        <title>The Global Catalogue of Microorganisms (GCM) 10K type strain sequencing project: providing services to taxonomists for standard genome sequencing and annotation.</title>
        <authorList>
            <consortium name="The Broad Institute Genomics Platform"/>
            <consortium name="The Broad Institute Genome Sequencing Center for Infectious Disease"/>
            <person name="Wu L."/>
            <person name="Ma J."/>
        </authorList>
    </citation>
    <scope>NUCLEOTIDE SEQUENCE [LARGE SCALE GENOMIC DNA]</scope>
    <source>
        <strain evidence="3">CCTCC AB 2017081</strain>
    </source>
</reference>
<dbReference type="Gene3D" id="2.60.120.1060">
    <property type="entry name" value="NPCBM/NEW2 domain"/>
    <property type="match status" value="1"/>
</dbReference>
<evidence type="ECO:0000313" key="3">
    <source>
        <dbReference type="Proteomes" id="UP001595803"/>
    </source>
</evidence>
<evidence type="ECO:0000313" key="2">
    <source>
        <dbReference type="EMBL" id="MFC3835128.1"/>
    </source>
</evidence>
<dbReference type="InterPro" id="IPR013222">
    <property type="entry name" value="Glyco_hyd_98_carb-bd"/>
</dbReference>
<dbReference type="EMBL" id="JBHRZG010000024">
    <property type="protein sequence ID" value="MFC3835128.1"/>
    <property type="molecule type" value="Genomic_DNA"/>
</dbReference>
<dbReference type="SMART" id="SM00776">
    <property type="entry name" value="NPCBM"/>
    <property type="match status" value="1"/>
</dbReference>
<dbReference type="Pfam" id="PF08305">
    <property type="entry name" value="NPCBM"/>
    <property type="match status" value="1"/>
</dbReference>